<dbReference type="AlphaFoldDB" id="A0A4U9WLD6"/>
<sequence length="80" mass="9122">MIRTNNFASQCEANQTEQMPLGSISVFYAMTYFSQYRLRAHLTNDYDCKIADEIGSSSQRRKRASNDALLSHVASNIIRD</sequence>
<protein>
    <submittedName>
        <fullName evidence="1">Uncharacterized protein</fullName>
    </submittedName>
</protein>
<gene>
    <name evidence="1" type="ORF">NCTC12965_08485</name>
</gene>
<evidence type="ECO:0000313" key="1">
    <source>
        <dbReference type="EMBL" id="VTR60490.1"/>
    </source>
</evidence>
<name>A0A4U9WLD6_SERFO</name>
<dbReference type="EMBL" id="CABEEZ010000165">
    <property type="protein sequence ID" value="VTR60490.1"/>
    <property type="molecule type" value="Genomic_DNA"/>
</dbReference>
<reference evidence="1" key="1">
    <citation type="submission" date="2019-05" db="EMBL/GenBank/DDBJ databases">
        <authorList>
            <consortium name="Pathogen Informatics"/>
        </authorList>
    </citation>
    <scope>NUCLEOTIDE SEQUENCE [LARGE SCALE GENOMIC DNA]</scope>
    <source>
        <strain evidence="1">NCTC12965</strain>
    </source>
</reference>
<accession>A0A4U9WLD6</accession>
<organism evidence="1">
    <name type="scientific">Serratia fonticola</name>
    <dbReference type="NCBI Taxonomy" id="47917"/>
    <lineage>
        <taxon>Bacteria</taxon>
        <taxon>Pseudomonadati</taxon>
        <taxon>Pseudomonadota</taxon>
        <taxon>Gammaproteobacteria</taxon>
        <taxon>Enterobacterales</taxon>
        <taxon>Yersiniaceae</taxon>
        <taxon>Serratia</taxon>
    </lineage>
</organism>
<proteinExistence type="predicted"/>